<gene>
    <name evidence="8" type="ORF">JX265_001591</name>
</gene>
<dbReference type="InterPro" id="IPR036259">
    <property type="entry name" value="MFS_trans_sf"/>
</dbReference>
<dbReference type="SUPFAM" id="SSF103473">
    <property type="entry name" value="MFS general substrate transporter"/>
    <property type="match status" value="1"/>
</dbReference>
<feature type="transmembrane region" description="Helical" evidence="6">
    <location>
        <begin position="242"/>
        <end position="261"/>
    </location>
</feature>
<evidence type="ECO:0000259" key="7">
    <source>
        <dbReference type="PROSITE" id="PS50850"/>
    </source>
</evidence>
<comment type="caution">
    <text evidence="8">The sequence shown here is derived from an EMBL/GenBank/DDBJ whole genome shotgun (WGS) entry which is preliminary data.</text>
</comment>
<feature type="transmembrane region" description="Helical" evidence="6">
    <location>
        <begin position="146"/>
        <end position="169"/>
    </location>
</feature>
<evidence type="ECO:0000313" key="8">
    <source>
        <dbReference type="EMBL" id="KAI1879970.1"/>
    </source>
</evidence>
<dbReference type="PROSITE" id="PS50850">
    <property type="entry name" value="MFS"/>
    <property type="match status" value="1"/>
</dbReference>
<keyword evidence="9" id="KW-1185">Reference proteome</keyword>
<comment type="subcellular location">
    <subcellularLocation>
        <location evidence="1">Membrane</location>
        <topology evidence="1">Multi-pass membrane protein</topology>
    </subcellularLocation>
</comment>
<dbReference type="InterPro" id="IPR020846">
    <property type="entry name" value="MFS_dom"/>
</dbReference>
<dbReference type="Pfam" id="PF07690">
    <property type="entry name" value="MFS_1"/>
    <property type="match status" value="2"/>
</dbReference>
<feature type="transmembrane region" description="Helical" evidence="6">
    <location>
        <begin position="56"/>
        <end position="76"/>
    </location>
</feature>
<dbReference type="CDD" id="cd06174">
    <property type="entry name" value="MFS"/>
    <property type="match status" value="1"/>
</dbReference>
<feature type="transmembrane region" description="Helical" evidence="6">
    <location>
        <begin position="349"/>
        <end position="369"/>
    </location>
</feature>
<dbReference type="Gene3D" id="1.20.1720.10">
    <property type="entry name" value="Multidrug resistance protein D"/>
    <property type="match status" value="1"/>
</dbReference>
<feature type="compositionally biased region" description="Acidic residues" evidence="5">
    <location>
        <begin position="1"/>
        <end position="12"/>
    </location>
</feature>
<dbReference type="GO" id="GO:0022857">
    <property type="term" value="F:transmembrane transporter activity"/>
    <property type="evidence" value="ECO:0007669"/>
    <property type="project" value="InterPro"/>
</dbReference>
<dbReference type="Gene3D" id="1.20.1250.20">
    <property type="entry name" value="MFS general substrate transporter like domains"/>
    <property type="match status" value="1"/>
</dbReference>
<feature type="transmembrane region" description="Helical" evidence="6">
    <location>
        <begin position="112"/>
        <end position="134"/>
    </location>
</feature>
<evidence type="ECO:0000256" key="2">
    <source>
        <dbReference type="ARBA" id="ARBA00022692"/>
    </source>
</evidence>
<accession>A0A9P9WVF3</accession>
<dbReference type="InterPro" id="IPR011701">
    <property type="entry name" value="MFS"/>
</dbReference>
<feature type="transmembrane region" description="Helical" evidence="6">
    <location>
        <begin position="390"/>
        <end position="408"/>
    </location>
</feature>
<keyword evidence="4 6" id="KW-0472">Membrane</keyword>
<feature type="transmembrane region" description="Helical" evidence="6">
    <location>
        <begin position="212"/>
        <end position="230"/>
    </location>
</feature>
<evidence type="ECO:0000256" key="4">
    <source>
        <dbReference type="ARBA" id="ARBA00023136"/>
    </source>
</evidence>
<evidence type="ECO:0000256" key="6">
    <source>
        <dbReference type="SAM" id="Phobius"/>
    </source>
</evidence>
<reference evidence="8" key="1">
    <citation type="submission" date="2021-03" db="EMBL/GenBank/DDBJ databases">
        <title>Revisited historic fungal species revealed as producer of novel bioactive compounds through whole genome sequencing and comparative genomics.</title>
        <authorList>
            <person name="Vignolle G.A."/>
            <person name="Hochenegger N."/>
            <person name="Mach R.L."/>
            <person name="Mach-Aigner A.R."/>
            <person name="Javad Rahimi M."/>
            <person name="Salim K.A."/>
            <person name="Chan C.M."/>
            <person name="Lim L.B.L."/>
            <person name="Cai F."/>
            <person name="Druzhinina I.S."/>
            <person name="U'Ren J.M."/>
            <person name="Derntl C."/>
        </authorList>
    </citation>
    <scope>NUCLEOTIDE SEQUENCE</scope>
    <source>
        <strain evidence="8">TUCIM 5799</strain>
    </source>
</reference>
<keyword evidence="3 6" id="KW-1133">Transmembrane helix</keyword>
<dbReference type="PANTHER" id="PTHR23507">
    <property type="entry name" value="ZGC:174356"/>
    <property type="match status" value="1"/>
</dbReference>
<feature type="transmembrane region" description="Helical" evidence="6">
    <location>
        <begin position="307"/>
        <end position="329"/>
    </location>
</feature>
<dbReference type="PANTHER" id="PTHR23507:SF1">
    <property type="entry name" value="FI18259P1-RELATED"/>
    <property type="match status" value="1"/>
</dbReference>
<sequence length="523" mass="56218">MDESQEDHDESTEQTPLVAGSAAKQRRPPHRHMLSVASIASIASVNVPKAHNGNTIVNILCAIAFVVSAAAGFVIIPLTQLVENVVCHKYYGMGNEPIDEELCKIESIQADVAFVFAIVGVCEAVVGFLAAFPWGIAADRLGRRPVFALSLLGISLGIIWDITVLWFPSVFPPSLIALSCLFLLVGGGNAVLIGIVYSMVSDVISEDKRATAFMRAHVISVIGSLVSPALSSAMLTVTSPWAAMWVGVACLLIGAVAFLFVPETLQHKTQSDAADDQSQSPASLSGHLSETYERLKESLSILKSPSLILLLLTCIVTQPFSSAVTQFLVQFVSKRYNVPISATGYIQSTYGLAQGVQALVILPLLSQFMMRDSTPKPFLMANEQERDLTLAKWSFGFVFLGFFALGAAPTVWMFILGLLVLALGSGYNSLAKSLMCLYVDPEHRSRLFSMVGMAEVIGSVYGPPMLAGLFALGMNLGGGWMGLPYFGIAVLSVFAMVMLLFVSVPKHREPGPPPYEEGPLHEN</sequence>
<proteinExistence type="predicted"/>
<feature type="transmembrane region" description="Helical" evidence="6">
    <location>
        <begin position="175"/>
        <end position="200"/>
    </location>
</feature>
<dbReference type="AlphaFoldDB" id="A0A9P9WVF3"/>
<evidence type="ECO:0000313" key="9">
    <source>
        <dbReference type="Proteomes" id="UP000829685"/>
    </source>
</evidence>
<organism evidence="8 9">
    <name type="scientific">Neoarthrinium moseri</name>
    <dbReference type="NCBI Taxonomy" id="1658444"/>
    <lineage>
        <taxon>Eukaryota</taxon>
        <taxon>Fungi</taxon>
        <taxon>Dikarya</taxon>
        <taxon>Ascomycota</taxon>
        <taxon>Pezizomycotina</taxon>
        <taxon>Sordariomycetes</taxon>
        <taxon>Xylariomycetidae</taxon>
        <taxon>Amphisphaeriales</taxon>
        <taxon>Apiosporaceae</taxon>
        <taxon>Neoarthrinium</taxon>
    </lineage>
</organism>
<protein>
    <recommendedName>
        <fullName evidence="7">Major facilitator superfamily (MFS) profile domain-containing protein</fullName>
    </recommendedName>
</protein>
<dbReference type="EMBL" id="JAFIMR010000003">
    <property type="protein sequence ID" value="KAI1879970.1"/>
    <property type="molecule type" value="Genomic_DNA"/>
</dbReference>
<dbReference type="Proteomes" id="UP000829685">
    <property type="component" value="Unassembled WGS sequence"/>
</dbReference>
<evidence type="ECO:0000256" key="1">
    <source>
        <dbReference type="ARBA" id="ARBA00004141"/>
    </source>
</evidence>
<feature type="transmembrane region" description="Helical" evidence="6">
    <location>
        <begin position="483"/>
        <end position="502"/>
    </location>
</feature>
<keyword evidence="2 6" id="KW-0812">Transmembrane</keyword>
<evidence type="ECO:0000256" key="3">
    <source>
        <dbReference type="ARBA" id="ARBA00022989"/>
    </source>
</evidence>
<feature type="domain" description="Major facilitator superfamily (MFS) profile" evidence="7">
    <location>
        <begin position="65"/>
        <end position="507"/>
    </location>
</feature>
<name>A0A9P9WVF3_9PEZI</name>
<feature type="transmembrane region" description="Helical" evidence="6">
    <location>
        <begin position="447"/>
        <end position="471"/>
    </location>
</feature>
<dbReference type="GO" id="GO:0016020">
    <property type="term" value="C:membrane"/>
    <property type="evidence" value="ECO:0007669"/>
    <property type="project" value="UniProtKB-SubCell"/>
</dbReference>
<evidence type="ECO:0000256" key="5">
    <source>
        <dbReference type="SAM" id="MobiDB-lite"/>
    </source>
</evidence>
<feature type="region of interest" description="Disordered" evidence="5">
    <location>
        <begin position="1"/>
        <end position="29"/>
    </location>
</feature>